<feature type="compositionally biased region" description="Basic and acidic residues" evidence="1">
    <location>
        <begin position="1"/>
        <end position="15"/>
    </location>
</feature>
<accession>A0A814WUM4</accession>
<protein>
    <submittedName>
        <fullName evidence="2">Uncharacterized protein</fullName>
    </submittedName>
</protein>
<feature type="compositionally biased region" description="Basic and acidic residues" evidence="1">
    <location>
        <begin position="62"/>
        <end position="83"/>
    </location>
</feature>
<feature type="non-terminal residue" evidence="2">
    <location>
        <position position="102"/>
    </location>
</feature>
<dbReference type="Proteomes" id="UP000663870">
    <property type="component" value="Unassembled WGS sequence"/>
</dbReference>
<evidence type="ECO:0000313" key="3">
    <source>
        <dbReference type="EMBL" id="CAF1215003.1"/>
    </source>
</evidence>
<reference evidence="2" key="1">
    <citation type="submission" date="2021-02" db="EMBL/GenBank/DDBJ databases">
        <authorList>
            <person name="Nowell W R."/>
        </authorList>
    </citation>
    <scope>NUCLEOTIDE SEQUENCE</scope>
</reference>
<name>A0A814WUM4_9BILA</name>
<evidence type="ECO:0000256" key="1">
    <source>
        <dbReference type="SAM" id="MobiDB-lite"/>
    </source>
</evidence>
<feature type="compositionally biased region" description="Polar residues" evidence="1">
    <location>
        <begin position="16"/>
        <end position="58"/>
    </location>
</feature>
<gene>
    <name evidence="2" type="ORF">JXQ802_LOCUS24735</name>
    <name evidence="3" type="ORF">JXQ802_LOCUS25138</name>
</gene>
<dbReference type="AlphaFoldDB" id="A0A814WUM4"/>
<comment type="caution">
    <text evidence="2">The sequence shown here is derived from an EMBL/GenBank/DDBJ whole genome shotgun (WGS) entry which is preliminary data.</text>
</comment>
<feature type="region of interest" description="Disordered" evidence="1">
    <location>
        <begin position="1"/>
        <end position="102"/>
    </location>
</feature>
<dbReference type="EMBL" id="CAJNOL010000836">
    <property type="protein sequence ID" value="CAF1215003.1"/>
    <property type="molecule type" value="Genomic_DNA"/>
</dbReference>
<dbReference type="EMBL" id="CAJNOL010000812">
    <property type="protein sequence ID" value="CAF1207008.1"/>
    <property type="molecule type" value="Genomic_DNA"/>
</dbReference>
<keyword evidence="4" id="KW-1185">Reference proteome</keyword>
<evidence type="ECO:0000313" key="2">
    <source>
        <dbReference type="EMBL" id="CAF1207008.1"/>
    </source>
</evidence>
<sequence>DEAKQARLLSRKETNGNHINDTTFRNSTKQTPTSTLSDASPSPPSMLQNPLLNSQQEMNIDDEQRQKREIAKRREEDRKRRECQALNQSLPFNRHTDFDFHL</sequence>
<organism evidence="2 4">
    <name type="scientific">Rotaria sordida</name>
    <dbReference type="NCBI Taxonomy" id="392033"/>
    <lineage>
        <taxon>Eukaryota</taxon>
        <taxon>Metazoa</taxon>
        <taxon>Spiralia</taxon>
        <taxon>Gnathifera</taxon>
        <taxon>Rotifera</taxon>
        <taxon>Eurotatoria</taxon>
        <taxon>Bdelloidea</taxon>
        <taxon>Philodinida</taxon>
        <taxon>Philodinidae</taxon>
        <taxon>Rotaria</taxon>
    </lineage>
</organism>
<evidence type="ECO:0000313" key="4">
    <source>
        <dbReference type="Proteomes" id="UP000663870"/>
    </source>
</evidence>
<proteinExistence type="predicted"/>